<dbReference type="Gene3D" id="1.10.10.10">
    <property type="entry name" value="Winged helix-like DNA-binding domain superfamily/Winged helix DNA-binding domain"/>
    <property type="match status" value="1"/>
</dbReference>
<dbReference type="EMBL" id="NRRY01000001">
    <property type="protein sequence ID" value="MBK1616963.1"/>
    <property type="molecule type" value="Genomic_DNA"/>
</dbReference>
<dbReference type="Pfam" id="PF09012">
    <property type="entry name" value="FeoC"/>
    <property type="match status" value="1"/>
</dbReference>
<accession>A0A9X1B244</accession>
<dbReference type="InterPro" id="IPR015102">
    <property type="entry name" value="Tscrpt_reg_HTH_FeoC"/>
</dbReference>
<dbReference type="RefSeq" id="WP_200236559.1">
    <property type="nucleotide sequence ID" value="NZ_NRRY01000001.1"/>
</dbReference>
<dbReference type="Proteomes" id="UP001138768">
    <property type="component" value="Unassembled WGS sequence"/>
</dbReference>
<organism evidence="2 3">
    <name type="scientific">Lamprobacter modestohalophilus</name>
    <dbReference type="NCBI Taxonomy" id="1064514"/>
    <lineage>
        <taxon>Bacteria</taxon>
        <taxon>Pseudomonadati</taxon>
        <taxon>Pseudomonadota</taxon>
        <taxon>Gammaproteobacteria</taxon>
        <taxon>Chromatiales</taxon>
        <taxon>Chromatiaceae</taxon>
        <taxon>Lamprobacter</taxon>
    </lineage>
</organism>
<evidence type="ECO:0000313" key="3">
    <source>
        <dbReference type="Proteomes" id="UP001138768"/>
    </source>
</evidence>
<sequence length="83" mass="9009">MLTAARDLVREQGVISLQEVAFKLGVPSQVARAMLQKWVAKGLIEPLPTAACAGCTLCDSAPRELYRWCESADLAICPDFRTG</sequence>
<keyword evidence="3" id="KW-1185">Reference proteome</keyword>
<dbReference type="InterPro" id="IPR036388">
    <property type="entry name" value="WH-like_DNA-bd_sf"/>
</dbReference>
<dbReference type="SUPFAM" id="SSF46785">
    <property type="entry name" value="Winged helix' DNA-binding domain"/>
    <property type="match status" value="1"/>
</dbReference>
<evidence type="ECO:0000313" key="2">
    <source>
        <dbReference type="EMBL" id="MBK1616963.1"/>
    </source>
</evidence>
<feature type="domain" description="Transcriptional regulator HTH-type FeoC" evidence="1">
    <location>
        <begin position="1"/>
        <end position="67"/>
    </location>
</feature>
<reference evidence="2 3" key="1">
    <citation type="journal article" date="2020" name="Microorganisms">
        <title>Osmotic Adaptation and Compatible Solute Biosynthesis of Phototrophic Bacteria as Revealed from Genome Analyses.</title>
        <authorList>
            <person name="Imhoff J.F."/>
            <person name="Rahn T."/>
            <person name="Kunzel S."/>
            <person name="Keller A."/>
            <person name="Neulinger S.C."/>
        </authorList>
    </citation>
    <scope>NUCLEOTIDE SEQUENCE [LARGE SCALE GENOMIC DNA]</scope>
    <source>
        <strain evidence="2 3">DSM 25653</strain>
    </source>
</reference>
<comment type="caution">
    <text evidence="2">The sequence shown here is derived from an EMBL/GenBank/DDBJ whole genome shotgun (WGS) entry which is preliminary data.</text>
</comment>
<dbReference type="InterPro" id="IPR036390">
    <property type="entry name" value="WH_DNA-bd_sf"/>
</dbReference>
<dbReference type="AlphaFoldDB" id="A0A9X1B244"/>
<name>A0A9X1B244_9GAMM</name>
<proteinExistence type="predicted"/>
<gene>
    <name evidence="2" type="ORF">CKO42_00565</name>
</gene>
<evidence type="ECO:0000259" key="1">
    <source>
        <dbReference type="Pfam" id="PF09012"/>
    </source>
</evidence>
<protein>
    <recommendedName>
        <fullName evidence="1">Transcriptional regulator HTH-type FeoC domain-containing protein</fullName>
    </recommendedName>
</protein>